<dbReference type="PANTHER" id="PTHR30195:SF15">
    <property type="entry name" value="TYPE I RESTRICTION ENZYME HINDI ENDONUCLEASE SUBUNIT"/>
    <property type="match status" value="1"/>
</dbReference>
<reference evidence="4" key="1">
    <citation type="journal article" date="2015" name="Nature">
        <title>Complex archaea that bridge the gap between prokaryotes and eukaryotes.</title>
        <authorList>
            <person name="Spang A."/>
            <person name="Saw J.H."/>
            <person name="Jorgensen S.L."/>
            <person name="Zaremba-Niedzwiedzka K."/>
            <person name="Martijn J."/>
            <person name="Lind A.E."/>
            <person name="van Eijk R."/>
            <person name="Schleper C."/>
            <person name="Guy L."/>
            <person name="Ettema T.J."/>
        </authorList>
    </citation>
    <scope>NUCLEOTIDE SEQUENCE</scope>
</reference>
<protein>
    <submittedName>
        <fullName evidence="4">Uncharacterized protein</fullName>
    </submittedName>
</protein>
<accession>A0A0F9TSF1</accession>
<evidence type="ECO:0000259" key="2">
    <source>
        <dbReference type="Pfam" id="PF18766"/>
    </source>
</evidence>
<dbReference type="AlphaFoldDB" id="A0A0F9TSF1"/>
<proteinExistence type="predicted"/>
<dbReference type="PANTHER" id="PTHR30195">
    <property type="entry name" value="TYPE I SITE-SPECIFIC DEOXYRIBONUCLEASE PROTEIN SUBUNIT M AND R"/>
    <property type="match status" value="1"/>
</dbReference>
<comment type="caution">
    <text evidence="4">The sequence shown here is derived from an EMBL/GenBank/DDBJ whole genome shotgun (WGS) entry which is preliminary data.</text>
</comment>
<dbReference type="InterPro" id="IPR027417">
    <property type="entry name" value="P-loop_NTPase"/>
</dbReference>
<dbReference type="InterPro" id="IPR051268">
    <property type="entry name" value="Type-I_R_enzyme_R_subunit"/>
</dbReference>
<sequence>TRFFARSSLLILAGTLATASHAQDMAGDEIIVTAQRDNATQITTGGDLGNFLMAGLPNATYLGFSGTPIDKTVYGRGTFKTFGCEDDKGYLHKYSIVESIEDRTTLPLFYNLAPNEMLANTELMEKEFWSLAETEGVADIAELNKILDRAVNLKNFLKGNERVDKIVKYVAGHYRENVEPLGYKALLVAVDRPACAMYKKALDKYLPQEYSEVVYSGDHNDPPLLKQFHIEEKKEKQIRKDFIRFGQFPKILIVTQKLLTGFDAPILYAMYLDKPMRDHTLLQAIARVNRPYENEAEEMVKPHGFVLDFVGIFDKLEKALAFDSDDVDAIIKDLKLLKETFMNKMKRKSPEYLGLIKRNFDDRDVDDLIEYFRNKERRKEFFKEYKEIEMLYEIISPDAFLRPFIDDYTTLSAIYDVVRKAYTKKVYVDRAFQKKTNELVQQHIGTDSIEYITEFVEINAETVELIKKKKSGKGTKVINLIKSIEKTADENSDDPFLIAMADRAKAVQESYENRQMSTQDALNELLAEIERNEKRKKDQAEKGFDDLTFFVYRNLLDAGVGEAEEVSRNVNAAFTRRPNWQKSEAELRELRKEVTFAIYAKMEDLDPVVRIVDNLFSLLAKAYTIK</sequence>
<dbReference type="InterPro" id="IPR055180">
    <property type="entry name" value="HsdR_RecA-like_helicase_dom_2"/>
</dbReference>
<dbReference type="InterPro" id="IPR040980">
    <property type="entry name" value="SWI2_SNF2"/>
</dbReference>
<feature type="domain" description="SWI2/SNF2 ATPase" evidence="2">
    <location>
        <begin position="43"/>
        <end position="133"/>
    </location>
</feature>
<organism evidence="4">
    <name type="scientific">marine sediment metagenome</name>
    <dbReference type="NCBI Taxonomy" id="412755"/>
    <lineage>
        <taxon>unclassified sequences</taxon>
        <taxon>metagenomes</taxon>
        <taxon>ecological metagenomes</taxon>
    </lineage>
</organism>
<name>A0A0F9TSF1_9ZZZZ</name>
<dbReference type="GO" id="GO:0009307">
    <property type="term" value="P:DNA restriction-modification system"/>
    <property type="evidence" value="ECO:0007669"/>
    <property type="project" value="UniProtKB-KW"/>
</dbReference>
<evidence type="ECO:0000313" key="4">
    <source>
        <dbReference type="EMBL" id="KKN52056.1"/>
    </source>
</evidence>
<feature type="domain" description="Restriction endonuclease type I HsdR second RecA-like helicase" evidence="3">
    <location>
        <begin position="247"/>
        <end position="309"/>
    </location>
</feature>
<gene>
    <name evidence="4" type="ORF">LCGC14_0616640</name>
</gene>
<dbReference type="Pfam" id="PF18766">
    <property type="entry name" value="SWI2_SNF2"/>
    <property type="match status" value="1"/>
</dbReference>
<dbReference type="Pfam" id="PF22679">
    <property type="entry name" value="T1R_D3-like"/>
    <property type="match status" value="1"/>
</dbReference>
<dbReference type="CDD" id="cd18800">
    <property type="entry name" value="SF2_C_EcoR124I-like"/>
    <property type="match status" value="1"/>
</dbReference>
<feature type="non-terminal residue" evidence="4">
    <location>
        <position position="1"/>
    </location>
</feature>
<keyword evidence="1" id="KW-0680">Restriction system</keyword>
<dbReference type="Gene3D" id="3.40.50.300">
    <property type="entry name" value="P-loop containing nucleotide triphosphate hydrolases"/>
    <property type="match status" value="2"/>
</dbReference>
<evidence type="ECO:0000259" key="3">
    <source>
        <dbReference type="Pfam" id="PF22679"/>
    </source>
</evidence>
<evidence type="ECO:0000256" key="1">
    <source>
        <dbReference type="ARBA" id="ARBA00022747"/>
    </source>
</evidence>
<dbReference type="EMBL" id="LAZR01001037">
    <property type="protein sequence ID" value="KKN52056.1"/>
    <property type="molecule type" value="Genomic_DNA"/>
</dbReference>